<reference evidence="3" key="1">
    <citation type="journal article" date="2019" name="Int. J. Syst. Evol. Microbiol.">
        <title>The Global Catalogue of Microorganisms (GCM) 10K type strain sequencing project: providing services to taxonomists for standard genome sequencing and annotation.</title>
        <authorList>
            <consortium name="The Broad Institute Genomics Platform"/>
            <consortium name="The Broad Institute Genome Sequencing Center for Infectious Disease"/>
            <person name="Wu L."/>
            <person name="Ma J."/>
        </authorList>
    </citation>
    <scope>NUCLEOTIDE SEQUENCE [LARGE SCALE GENOMIC DNA]</scope>
    <source>
        <strain evidence="3">KCTC 23984</strain>
    </source>
</reference>
<gene>
    <name evidence="2" type="ORF">ACFS7Z_24675</name>
</gene>
<dbReference type="Gene3D" id="2.40.10.500">
    <property type="match status" value="1"/>
</dbReference>
<dbReference type="InterPro" id="IPR015943">
    <property type="entry name" value="WD40/YVTN_repeat-like_dom_sf"/>
</dbReference>
<dbReference type="SUPFAM" id="SSF101898">
    <property type="entry name" value="NHL repeat"/>
    <property type="match status" value="2"/>
</dbReference>
<dbReference type="PANTHER" id="PTHR35580:SF1">
    <property type="entry name" value="PHYTASE-LIKE DOMAIN-CONTAINING PROTEIN"/>
    <property type="match status" value="1"/>
</dbReference>
<evidence type="ECO:0000313" key="2">
    <source>
        <dbReference type="EMBL" id="MFD3003575.1"/>
    </source>
</evidence>
<organism evidence="2 3">
    <name type="scientific">Pontibacter toksunensis</name>
    <dbReference type="NCBI Taxonomy" id="1332631"/>
    <lineage>
        <taxon>Bacteria</taxon>
        <taxon>Pseudomonadati</taxon>
        <taxon>Bacteroidota</taxon>
        <taxon>Cytophagia</taxon>
        <taxon>Cytophagales</taxon>
        <taxon>Hymenobacteraceae</taxon>
        <taxon>Pontibacter</taxon>
    </lineage>
</organism>
<dbReference type="InterPro" id="IPR052918">
    <property type="entry name" value="Motility_Chemotaxis_Reg"/>
</dbReference>
<dbReference type="InterPro" id="IPR011042">
    <property type="entry name" value="6-blade_b-propeller_TolB-like"/>
</dbReference>
<dbReference type="InterPro" id="IPR011047">
    <property type="entry name" value="Quinoprotein_ADH-like_sf"/>
</dbReference>
<feature type="non-terminal residue" evidence="2">
    <location>
        <position position="1060"/>
    </location>
</feature>
<keyword evidence="3" id="KW-1185">Reference proteome</keyword>
<dbReference type="EMBL" id="JBHUOX010000034">
    <property type="protein sequence ID" value="MFD3003575.1"/>
    <property type="molecule type" value="Genomic_DNA"/>
</dbReference>
<evidence type="ECO:0000313" key="3">
    <source>
        <dbReference type="Proteomes" id="UP001597641"/>
    </source>
</evidence>
<proteinExistence type="predicted"/>
<accession>A0ABW6C1C5</accession>
<evidence type="ECO:0000256" key="1">
    <source>
        <dbReference type="SAM" id="SignalP"/>
    </source>
</evidence>
<keyword evidence="1" id="KW-0732">Signal</keyword>
<dbReference type="InterPro" id="IPR011043">
    <property type="entry name" value="Gal_Oxase/kelch_b-propeller"/>
</dbReference>
<dbReference type="PANTHER" id="PTHR35580">
    <property type="entry name" value="CELL SURFACE GLYCOPROTEIN (S-LAYER PROTEIN)-LIKE PROTEIN"/>
    <property type="match status" value="1"/>
</dbReference>
<name>A0ABW6C1C5_9BACT</name>
<sequence>MKKHVLHAVVLLLVCVHFFPVHAQQPTLEWAKLYNTTISTNEGAAAIAVDAEGNSYVTGTSSGAIITNIVTVKYDPSGAQLWAVLYPKSSRAIDIAIDNNGNIYVTGTSSGTEYGTGYTTIRYDAATGEEIWAQYYPGPEGGSGNASATAIAVDDANGVYVTGAIDDIFGRDIATVRYDAATGEETWNKVHSGGPGDDYATAIAVDNTGGIYVTGSSAERRSTPDYLTVRYNAATGEEAWVRLYNSPATGADRATAIAVDNAGGVYVTGYSEDEQAYEDYATVRYAAATGEETWVSRYGVTGANERASAIAVDASGGVYVTGFSARGLRGSQNIATVRYEATTGEETWTQQYGNSIESDEATAIAVDNAGGVYVTGYSFNDGPNSNQDYATLRYNAATGEETWVTRYNGPANSADRATAIAVNTGSVYVTGYSTDFSQDFATIRYNAATGNRVWVQLYGSTGNTDDKPIAVAVDAEGNSYVTGNSFGSLQQMVTVKYSPSGEQLWAVQFQNITATAIAVDNTGGVYVTGTNSGTTAVSYATVRYEAATGVESWVQFYNGSGGGPSFAKAIAVDNTGGVYVTGERLGSSPLFASYATVRYEATTGEQTWDRLYSSGNAPSSPTAITVDNAGGVYVTGTAFGNRFSFSDYATVRYQAATGEQTWARLYSGPGNENDVAVAIASDNAGGVYVTGYSYGNTGGVDYATVRYEAGSGTESWARLYNGPGNESDFAADIAVDYAGGVYITGSSGTNLNSDYATLRYDAITGEETWAQRYNSSGGTFERASAIAVNNAGVYVTGYSSTDNTLLGSDFATVRYDAATGDQIWAEHYAASTNNVDVAVDLALDLKNNVIVTGYTFSPVTGNDFLTIKYSQQAQCPDVTDAVITGLTSVQAGTAGSAYSLPNTGANSFSWLITDSQGNPYTNFTGQGTSSITVDWPSAPDFFKVSVSSGGPGGGCVVSTSVTYVSVFDPTAGFVTGGGWIESPAAPAYEFMQTSKRAHWSLVARYSKRNGEEDQVQGSTMLLLQAGSFTFRSTSYEPGSLVITGNRAYYSGRGTLTRRDG</sequence>
<feature type="signal peptide" evidence="1">
    <location>
        <begin position="1"/>
        <end position="23"/>
    </location>
</feature>
<dbReference type="Gene3D" id="2.120.10.30">
    <property type="entry name" value="TolB, C-terminal domain"/>
    <property type="match status" value="2"/>
</dbReference>
<dbReference type="InterPro" id="IPR013431">
    <property type="entry name" value="Delta_60_rpt"/>
</dbReference>
<dbReference type="Pfam" id="PF06739">
    <property type="entry name" value="SBBP"/>
    <property type="match status" value="4"/>
</dbReference>
<dbReference type="Gene3D" id="2.130.10.10">
    <property type="entry name" value="YVTN repeat-like/Quinoprotein amine dehydrogenase"/>
    <property type="match status" value="1"/>
</dbReference>
<feature type="chain" id="PRO_5045773261" evidence="1">
    <location>
        <begin position="24"/>
        <end position="1060"/>
    </location>
</feature>
<dbReference type="RefSeq" id="WP_377491243.1">
    <property type="nucleotide sequence ID" value="NZ_JBHUOX010000034.1"/>
</dbReference>
<dbReference type="NCBIfam" id="TIGR02608">
    <property type="entry name" value="delta_60_rpt"/>
    <property type="match status" value="3"/>
</dbReference>
<dbReference type="InterPro" id="IPR010620">
    <property type="entry name" value="SBBP_repeat"/>
</dbReference>
<comment type="caution">
    <text evidence="2">The sequence shown here is derived from an EMBL/GenBank/DDBJ whole genome shotgun (WGS) entry which is preliminary data.</text>
</comment>
<dbReference type="Proteomes" id="UP001597641">
    <property type="component" value="Unassembled WGS sequence"/>
</dbReference>
<protein>
    <submittedName>
        <fullName evidence="2">SBBP repeat-containing protein</fullName>
    </submittedName>
</protein>
<dbReference type="SUPFAM" id="SSF50998">
    <property type="entry name" value="Quinoprotein alcohol dehydrogenase-like"/>
    <property type="match status" value="1"/>
</dbReference>
<dbReference type="SUPFAM" id="SSF50965">
    <property type="entry name" value="Galactose oxidase, central domain"/>
    <property type="match status" value="1"/>
</dbReference>